<keyword evidence="11 18" id="KW-0503">Monooxygenase</keyword>
<evidence type="ECO:0000256" key="4">
    <source>
        <dbReference type="ARBA" id="ARBA00022630"/>
    </source>
</evidence>
<keyword evidence="9" id="KW-1133">Transmembrane helix</keyword>
<dbReference type="PANTHER" id="PTHR23023">
    <property type="entry name" value="DIMETHYLANILINE MONOOXYGENASE"/>
    <property type="match status" value="1"/>
</dbReference>
<dbReference type="InterPro" id="IPR036188">
    <property type="entry name" value="FAD/NAD-bd_sf"/>
</dbReference>
<dbReference type="FunFam" id="3.50.50.60:FF:000159">
    <property type="entry name" value="Dimethylaniline monooxygenase [N-oxide-forming]"/>
    <property type="match status" value="1"/>
</dbReference>
<dbReference type="GO" id="GO:0004499">
    <property type="term" value="F:N,N-dimethylaniline monooxygenase activity"/>
    <property type="evidence" value="ECO:0007669"/>
    <property type="project" value="UniProtKB-UniRule"/>
</dbReference>
<keyword evidence="21" id="KW-1185">Reference proteome</keyword>
<dbReference type="PRINTS" id="PR00370">
    <property type="entry name" value="FMOXYGENASE"/>
</dbReference>
<evidence type="ECO:0000256" key="16">
    <source>
        <dbReference type="ARBA" id="ARBA00048088"/>
    </source>
</evidence>
<dbReference type="InterPro" id="IPR020946">
    <property type="entry name" value="Flavin_mOase-like"/>
</dbReference>
<sequence>MPVLQQHNIAGTTTFPRTVTMVKRICVIGAGVSGLASTKSCLDEGLEPTCFDMGDDIGGLWKYHAKIVEDRGSVFRSLVTNISKEMMCYSDHPMPSHYPTYLGHADMLKYLHLYAENFKLNNHIRLKTKVEAVTKRPDFTSSGQWDVVVVDENGKKEEMVFDAIIVCSGHNYAANIPKDSFPGIEKFKGQIIHSKDYREPSPYTGKRVLVIGFGNSGADISTEISRHASQVFVSTRSGAWVLDRVGDNGYPFDLILQRRSTNVLRQLLPFDLMIRFEERKLNFKFNHVNYGLNPSFRLYSKQVTINDDVPHRIILGKMIMKPNVASFTDNGVVFVDGSRAENLDAVVFATGYHFRFPFLEVDGTLTVHQNKNNFYKNMFLPKLPKQTLALIGLVEPNGPVPALVEMQSRFVTQVFKGLVSLPEESEMLKDISDKQEEHAKNYSDEQQRTVEVPDFFGYMDELASKIGVKPNLLRLSLGDPALAFAVFFGPCTSYQFRLHGHGKWEGAAQAIRTQWDRTLTPTRRELGNPNHAILQNFWLNCLVYSLYLQLVILPFVVEPGKSILIRCCCKAI</sequence>
<evidence type="ECO:0000256" key="7">
    <source>
        <dbReference type="ARBA" id="ARBA00022827"/>
    </source>
</evidence>
<dbReference type="SUPFAM" id="SSF51905">
    <property type="entry name" value="FAD/NAD(P)-binding domain"/>
    <property type="match status" value="2"/>
</dbReference>
<evidence type="ECO:0000256" key="11">
    <source>
        <dbReference type="ARBA" id="ARBA00023033"/>
    </source>
</evidence>
<evidence type="ECO:0000256" key="17">
    <source>
        <dbReference type="ARBA" id="ARBA00049443"/>
    </source>
</evidence>
<comment type="function">
    <text evidence="13">Broad spectrum monooxygenase that catalyzes the oxygenation of a wide variety of nitrogen- and sulfur-containing compounds including xenobiotics. Catalyzes the S-oxygenation of hypotaurine to produce taurine, an organic osmolyte involved in cell volume regulation as well as a variety of cytoprotective and developmental processes. In vitro, catalyzes the N-oxygenation of trimethylamine (TMA) to produce trimethylamine N-oxide (TMAO) and could therefore participate to the detoxification of this compound that is generated by the action of gut microbiota from dietary precursors such as choline, choline containing compounds, betaine or L-carnitine.</text>
</comment>
<keyword evidence="7 18" id="KW-0274">FAD</keyword>
<proteinExistence type="inferred from homology"/>
<keyword evidence="6 18" id="KW-0256">Endoplasmic reticulum</keyword>
<reference evidence="20" key="2">
    <citation type="submission" date="2025-09" db="UniProtKB">
        <authorList>
            <consortium name="Ensembl"/>
        </authorList>
    </citation>
    <scope>IDENTIFICATION</scope>
</reference>
<keyword evidence="12 18" id="KW-0472">Membrane</keyword>
<comment type="catalytic activity">
    <reaction evidence="14">
        <text>hypotaurine + NADH + O2 + H(+) = taurine + NAD(+) + H2O</text>
        <dbReference type="Rhea" id="RHEA:74111"/>
        <dbReference type="ChEBI" id="CHEBI:15377"/>
        <dbReference type="ChEBI" id="CHEBI:15378"/>
        <dbReference type="ChEBI" id="CHEBI:15379"/>
        <dbReference type="ChEBI" id="CHEBI:57540"/>
        <dbReference type="ChEBI" id="CHEBI:57853"/>
        <dbReference type="ChEBI" id="CHEBI:57945"/>
        <dbReference type="ChEBI" id="CHEBI:507393"/>
        <dbReference type="EC" id="1.14.13.8"/>
    </reaction>
    <physiologicalReaction direction="left-to-right" evidence="14">
        <dbReference type="Rhea" id="RHEA:74112"/>
    </physiologicalReaction>
</comment>
<evidence type="ECO:0000256" key="3">
    <source>
        <dbReference type="ARBA" id="ARBA00009183"/>
    </source>
</evidence>
<comment type="similarity">
    <text evidence="3 18 19">Belongs to the FMO family.</text>
</comment>
<evidence type="ECO:0000256" key="14">
    <source>
        <dbReference type="ARBA" id="ARBA00047338"/>
    </source>
</evidence>
<keyword evidence="4 18" id="KW-0285">Flavoprotein</keyword>
<evidence type="ECO:0000256" key="18">
    <source>
        <dbReference type="PIRNR" id="PIRNR000332"/>
    </source>
</evidence>
<keyword evidence="8 18" id="KW-0521">NADP</keyword>
<dbReference type="GO" id="GO:0050660">
    <property type="term" value="F:flavin adenine dinucleotide binding"/>
    <property type="evidence" value="ECO:0007669"/>
    <property type="project" value="InterPro"/>
</dbReference>
<dbReference type="Gene3D" id="3.50.50.60">
    <property type="entry name" value="FAD/NAD(P)-binding domain"/>
    <property type="match status" value="4"/>
</dbReference>
<evidence type="ECO:0000256" key="13">
    <source>
        <dbReference type="ARBA" id="ARBA00045957"/>
    </source>
</evidence>
<evidence type="ECO:0000256" key="2">
    <source>
        <dbReference type="ARBA" id="ARBA00004389"/>
    </source>
</evidence>
<dbReference type="PIRSF" id="PIRSF000332">
    <property type="entry name" value="FMO"/>
    <property type="match status" value="1"/>
</dbReference>
<dbReference type="EC" id="1.-.-.-" evidence="19"/>
<evidence type="ECO:0000256" key="6">
    <source>
        <dbReference type="ARBA" id="ARBA00022824"/>
    </source>
</evidence>
<evidence type="ECO:0000313" key="21">
    <source>
        <dbReference type="Proteomes" id="UP000694388"/>
    </source>
</evidence>
<dbReference type="GO" id="GO:0034899">
    <property type="term" value="F:trimethylamine monooxygenase activity"/>
    <property type="evidence" value="ECO:0007669"/>
    <property type="project" value="UniProtKB-EC"/>
</dbReference>
<name>A0A8C4R4M5_EPTBU</name>
<dbReference type="GeneTree" id="ENSGT00940000160836"/>
<protein>
    <recommendedName>
        <fullName evidence="19">Flavin-containing monooxygenase</fullName>
        <ecNumber evidence="19">1.-.-.-</ecNumber>
    </recommendedName>
</protein>
<reference evidence="20" key="1">
    <citation type="submission" date="2025-08" db="UniProtKB">
        <authorList>
            <consortium name="Ensembl"/>
        </authorList>
    </citation>
    <scope>IDENTIFICATION</scope>
</reference>
<comment type="catalytic activity">
    <reaction evidence="16">
        <text>trimethylamine + NADPH + O2 = trimethylamine N-oxide + NADP(+) + H2O</text>
        <dbReference type="Rhea" id="RHEA:31979"/>
        <dbReference type="ChEBI" id="CHEBI:15377"/>
        <dbReference type="ChEBI" id="CHEBI:15379"/>
        <dbReference type="ChEBI" id="CHEBI:15724"/>
        <dbReference type="ChEBI" id="CHEBI:57783"/>
        <dbReference type="ChEBI" id="CHEBI:58349"/>
        <dbReference type="ChEBI" id="CHEBI:58389"/>
        <dbReference type="EC" id="1.14.13.148"/>
    </reaction>
    <physiologicalReaction direction="left-to-right" evidence="16">
        <dbReference type="Rhea" id="RHEA:31980"/>
    </physiologicalReaction>
</comment>
<evidence type="ECO:0000256" key="19">
    <source>
        <dbReference type="RuleBase" id="RU361177"/>
    </source>
</evidence>
<evidence type="ECO:0000256" key="8">
    <source>
        <dbReference type="ARBA" id="ARBA00022857"/>
    </source>
</evidence>
<evidence type="ECO:0000256" key="5">
    <source>
        <dbReference type="ARBA" id="ARBA00022692"/>
    </source>
</evidence>
<evidence type="ECO:0000256" key="15">
    <source>
        <dbReference type="ARBA" id="ARBA00048041"/>
    </source>
</evidence>
<evidence type="ECO:0000256" key="9">
    <source>
        <dbReference type="ARBA" id="ARBA00022989"/>
    </source>
</evidence>
<dbReference type="Pfam" id="PF00743">
    <property type="entry name" value="FMO-like"/>
    <property type="match status" value="1"/>
</dbReference>
<evidence type="ECO:0000256" key="12">
    <source>
        <dbReference type="ARBA" id="ARBA00023136"/>
    </source>
</evidence>
<accession>A0A8C4R4M5</accession>
<dbReference type="InterPro" id="IPR050346">
    <property type="entry name" value="FMO-like"/>
</dbReference>
<dbReference type="Ensembl" id="ENSEBUT00000025465.1">
    <property type="protein sequence ID" value="ENSEBUP00000024889.1"/>
    <property type="gene ID" value="ENSEBUG00000015375.1"/>
</dbReference>
<dbReference type="GO" id="GO:0050661">
    <property type="term" value="F:NADP binding"/>
    <property type="evidence" value="ECO:0007669"/>
    <property type="project" value="InterPro"/>
</dbReference>
<dbReference type="Proteomes" id="UP000694388">
    <property type="component" value="Unplaced"/>
</dbReference>
<dbReference type="GO" id="GO:0005789">
    <property type="term" value="C:endoplasmic reticulum membrane"/>
    <property type="evidence" value="ECO:0007669"/>
    <property type="project" value="UniProtKB-SubCell"/>
</dbReference>
<evidence type="ECO:0000313" key="20">
    <source>
        <dbReference type="Ensembl" id="ENSEBUP00000024889.1"/>
    </source>
</evidence>
<dbReference type="InterPro" id="IPR002253">
    <property type="entry name" value="Flavin_mOase_1"/>
</dbReference>
<comment type="subcellular location">
    <subcellularLocation>
        <location evidence="2">Endoplasmic reticulum membrane</location>
        <topology evidence="2">Single-pass membrane protein</topology>
    </subcellularLocation>
</comment>
<dbReference type="InterPro" id="IPR000960">
    <property type="entry name" value="Flavin_mOase"/>
</dbReference>
<comment type="cofactor">
    <cofactor evidence="1 18 19">
        <name>FAD</name>
        <dbReference type="ChEBI" id="CHEBI:57692"/>
    </cofactor>
</comment>
<comment type="catalytic activity">
    <reaction evidence="17">
        <text>N,N-dimethylaniline + NADPH + O2 + H(+) = N,N-dimethylaniline N-oxide + NADP(+) + H2O</text>
        <dbReference type="Rhea" id="RHEA:24468"/>
        <dbReference type="ChEBI" id="CHEBI:15377"/>
        <dbReference type="ChEBI" id="CHEBI:15378"/>
        <dbReference type="ChEBI" id="CHEBI:15379"/>
        <dbReference type="ChEBI" id="CHEBI:16269"/>
        <dbReference type="ChEBI" id="CHEBI:17735"/>
        <dbReference type="ChEBI" id="CHEBI:57783"/>
        <dbReference type="ChEBI" id="CHEBI:58349"/>
        <dbReference type="EC" id="1.14.13.8"/>
    </reaction>
    <physiologicalReaction direction="left-to-right" evidence="17">
        <dbReference type="Rhea" id="RHEA:24469"/>
    </physiologicalReaction>
</comment>
<keyword evidence="10 18" id="KW-0560">Oxidoreductase</keyword>
<evidence type="ECO:0000256" key="1">
    <source>
        <dbReference type="ARBA" id="ARBA00001974"/>
    </source>
</evidence>
<evidence type="ECO:0000256" key="10">
    <source>
        <dbReference type="ARBA" id="ARBA00023002"/>
    </source>
</evidence>
<organism evidence="20 21">
    <name type="scientific">Eptatretus burgeri</name>
    <name type="common">Inshore hagfish</name>
    <dbReference type="NCBI Taxonomy" id="7764"/>
    <lineage>
        <taxon>Eukaryota</taxon>
        <taxon>Metazoa</taxon>
        <taxon>Chordata</taxon>
        <taxon>Craniata</taxon>
        <taxon>Vertebrata</taxon>
        <taxon>Cyclostomata</taxon>
        <taxon>Myxini</taxon>
        <taxon>Myxiniformes</taxon>
        <taxon>Myxinidae</taxon>
        <taxon>Eptatretinae</taxon>
        <taxon>Eptatretus</taxon>
    </lineage>
</organism>
<keyword evidence="5" id="KW-0812">Transmembrane</keyword>
<comment type="catalytic activity">
    <reaction evidence="15">
        <text>hypotaurine + NADPH + O2 + H(+) = taurine + NADP(+) + H2O</text>
        <dbReference type="Rhea" id="RHEA:69819"/>
        <dbReference type="ChEBI" id="CHEBI:15377"/>
        <dbReference type="ChEBI" id="CHEBI:15378"/>
        <dbReference type="ChEBI" id="CHEBI:15379"/>
        <dbReference type="ChEBI" id="CHEBI:57783"/>
        <dbReference type="ChEBI" id="CHEBI:57853"/>
        <dbReference type="ChEBI" id="CHEBI:58349"/>
        <dbReference type="ChEBI" id="CHEBI:507393"/>
        <dbReference type="EC" id="1.14.13.8"/>
    </reaction>
    <physiologicalReaction direction="left-to-right" evidence="15">
        <dbReference type="Rhea" id="RHEA:69820"/>
    </physiologicalReaction>
</comment>
<dbReference type="AlphaFoldDB" id="A0A8C4R4M5"/>
<dbReference type="PRINTS" id="PR01121">
    <property type="entry name" value="FMOXYGENASE1"/>
</dbReference>